<gene>
    <name evidence="2" type="ORF">GCM10022381_23940</name>
</gene>
<feature type="region of interest" description="Disordered" evidence="1">
    <location>
        <begin position="1"/>
        <end position="23"/>
    </location>
</feature>
<evidence type="ECO:0000256" key="1">
    <source>
        <dbReference type="SAM" id="MobiDB-lite"/>
    </source>
</evidence>
<accession>A0ABP7KMT6</accession>
<dbReference type="InterPro" id="IPR005019">
    <property type="entry name" value="Adenine_glyco"/>
</dbReference>
<proteinExistence type="predicted"/>
<sequence length="263" mass="28575">MTTMNERAEAVTPPSGALAQPDAGSGVVRGDDGLLRPTWAATDPLMRDYYDTEWGIPVRDEHGMYERISLEAFQAGLSWATILKKREAFRLAFANFDPDRVATFTEADVERLMNDVGIVRNRMKIRAAITNAQATIALRAEGGLVDFVWSFQPTETPTPVTFADVPTQSAESVALSKGLRAKGFAFVGPTTMFALMEAIGIVDTHLVDSHRRGSSGVWTSADDASGIAEFDHSGRVRLAHEGNSTAGVKLGERGHPAQERGRR</sequence>
<dbReference type="Proteomes" id="UP001501803">
    <property type="component" value="Unassembled WGS sequence"/>
</dbReference>
<keyword evidence="3" id="KW-1185">Reference proteome</keyword>
<dbReference type="PANTHER" id="PTHR30037:SF4">
    <property type="entry name" value="DNA-3-METHYLADENINE GLYCOSYLASE I"/>
    <property type="match status" value="1"/>
</dbReference>
<name>A0ABP7KMT6_9MICO</name>
<organism evidence="2 3">
    <name type="scientific">Leifsonia kafniensis</name>
    <dbReference type="NCBI Taxonomy" id="475957"/>
    <lineage>
        <taxon>Bacteria</taxon>
        <taxon>Bacillati</taxon>
        <taxon>Actinomycetota</taxon>
        <taxon>Actinomycetes</taxon>
        <taxon>Micrococcales</taxon>
        <taxon>Microbacteriaceae</taxon>
        <taxon>Leifsonia</taxon>
    </lineage>
</organism>
<dbReference type="Pfam" id="PF03352">
    <property type="entry name" value="Adenine_glyco"/>
    <property type="match status" value="1"/>
</dbReference>
<evidence type="ECO:0008006" key="4">
    <source>
        <dbReference type="Google" id="ProtNLM"/>
    </source>
</evidence>
<dbReference type="InterPro" id="IPR052891">
    <property type="entry name" value="DNA-3mA_glycosylase"/>
</dbReference>
<comment type="caution">
    <text evidence="2">The sequence shown here is derived from an EMBL/GenBank/DDBJ whole genome shotgun (WGS) entry which is preliminary data.</text>
</comment>
<feature type="compositionally biased region" description="Basic and acidic residues" evidence="1">
    <location>
        <begin position="250"/>
        <end position="263"/>
    </location>
</feature>
<reference evidence="3" key="1">
    <citation type="journal article" date="2019" name="Int. J. Syst. Evol. Microbiol.">
        <title>The Global Catalogue of Microorganisms (GCM) 10K type strain sequencing project: providing services to taxonomists for standard genome sequencing and annotation.</title>
        <authorList>
            <consortium name="The Broad Institute Genomics Platform"/>
            <consortium name="The Broad Institute Genome Sequencing Center for Infectious Disease"/>
            <person name="Wu L."/>
            <person name="Ma J."/>
        </authorList>
    </citation>
    <scope>NUCLEOTIDE SEQUENCE [LARGE SCALE GENOMIC DNA]</scope>
    <source>
        <strain evidence="3">JCM 17021</strain>
    </source>
</reference>
<evidence type="ECO:0000313" key="3">
    <source>
        <dbReference type="Proteomes" id="UP001501803"/>
    </source>
</evidence>
<feature type="region of interest" description="Disordered" evidence="1">
    <location>
        <begin position="241"/>
        <end position="263"/>
    </location>
</feature>
<dbReference type="SUPFAM" id="SSF48150">
    <property type="entry name" value="DNA-glycosylase"/>
    <property type="match status" value="1"/>
</dbReference>
<dbReference type="EMBL" id="BAABCN010000007">
    <property type="protein sequence ID" value="GAA3880895.1"/>
    <property type="molecule type" value="Genomic_DNA"/>
</dbReference>
<protein>
    <recommendedName>
        <fullName evidence="4">DNA-3-methyladenine glycosylase I</fullName>
    </recommendedName>
</protein>
<dbReference type="InterPro" id="IPR011257">
    <property type="entry name" value="DNA_glycosylase"/>
</dbReference>
<evidence type="ECO:0000313" key="2">
    <source>
        <dbReference type="EMBL" id="GAA3880895.1"/>
    </source>
</evidence>
<dbReference type="Gene3D" id="1.10.340.30">
    <property type="entry name" value="Hypothetical protein, domain 2"/>
    <property type="match status" value="1"/>
</dbReference>
<dbReference type="PANTHER" id="PTHR30037">
    <property type="entry name" value="DNA-3-METHYLADENINE GLYCOSYLASE 1"/>
    <property type="match status" value="1"/>
</dbReference>